<accession>A0A4S8Q2N0</accession>
<sequence length="377" mass="41460">MTPSVASATIVHMSELPFLHLQGSPYRQGVQHGRQLKRQIAHNIELYRSRMITAGLAESELAERAQRYLGLFTREDSLYRAIMDGIADGSGQQLLDIALLNARYELLYSAWSEFGRPSLDSIRSECTAFGGNSDAFTDGGVQMGQNWDWFTGVEGALLQWKSGETTVIGFTEAGVAGAKVGINSNGIGLCVNGLGASVDDWRIDSVPFHLRTWRILQSTTMQQAVGHATAPRPACSANFFIGSASRGVATIETSPLSSRVIYQDGTQPLVHANHFREPKALGVYESWLQSGRVSTYHRCERMETLLHKETPISAERLHAAMRDHDGGPIAICRHPVETDPEELRTHTALAVHLELAEGRMHYTWGPPCESEFATVAL</sequence>
<evidence type="ECO:0000259" key="1">
    <source>
        <dbReference type="Pfam" id="PF03417"/>
    </source>
</evidence>
<reference evidence="3" key="1">
    <citation type="submission" date="2019-04" db="EMBL/GenBank/DDBJ databases">
        <title>Nocardioides xinjiangensis sp. nov.</title>
        <authorList>
            <person name="Liu S."/>
        </authorList>
    </citation>
    <scope>NUCLEOTIDE SEQUENCE [LARGE SCALE GENOMIC DNA]</scope>
    <source>
        <strain evidence="3">18</strain>
    </source>
</reference>
<comment type="caution">
    <text evidence="2">The sequence shown here is derived from an EMBL/GenBank/DDBJ whole genome shotgun (WGS) entry which is preliminary data.</text>
</comment>
<name>A0A4S8Q2N0_9ACTN</name>
<dbReference type="Gene3D" id="1.10.10.2120">
    <property type="match status" value="1"/>
</dbReference>
<dbReference type="PANTHER" id="PTHR34180:SF1">
    <property type="entry name" value="BETA-ALANYL-DOPAMINE_CARCININE HYDROLASE"/>
    <property type="match status" value="1"/>
</dbReference>
<dbReference type="InterPro" id="IPR047801">
    <property type="entry name" value="Peptidase_C45"/>
</dbReference>
<dbReference type="EMBL" id="STGY01000067">
    <property type="protein sequence ID" value="THV38413.1"/>
    <property type="molecule type" value="Genomic_DNA"/>
</dbReference>
<dbReference type="Pfam" id="PF03417">
    <property type="entry name" value="AAT"/>
    <property type="match status" value="1"/>
</dbReference>
<dbReference type="Gene3D" id="3.60.60.10">
    <property type="entry name" value="Penicillin V Acylase, Chain A"/>
    <property type="match status" value="1"/>
</dbReference>
<keyword evidence="3" id="KW-1185">Reference proteome</keyword>
<dbReference type="AlphaFoldDB" id="A0A4S8Q2N0"/>
<dbReference type="Proteomes" id="UP000308760">
    <property type="component" value="Unassembled WGS sequence"/>
</dbReference>
<reference evidence="2 3" key="2">
    <citation type="submission" date="2019-05" db="EMBL/GenBank/DDBJ databases">
        <title>Glycomyces buryatensis sp. nov.</title>
        <authorList>
            <person name="Nikitina E."/>
        </authorList>
    </citation>
    <scope>NUCLEOTIDE SEQUENCE [LARGE SCALE GENOMIC DNA]</scope>
    <source>
        <strain evidence="2 3">18</strain>
    </source>
</reference>
<dbReference type="InterPro" id="IPR047794">
    <property type="entry name" value="C45_proenzyme-like"/>
</dbReference>
<feature type="domain" description="Peptidase C45 hydrolase" evidence="1">
    <location>
        <begin position="138"/>
        <end position="366"/>
    </location>
</feature>
<dbReference type="OrthoDB" id="8109453at2"/>
<dbReference type="NCBIfam" id="NF040521">
    <property type="entry name" value="C45_proenzyme"/>
    <property type="match status" value="1"/>
</dbReference>
<gene>
    <name evidence="2" type="ORF">FAB82_18345</name>
</gene>
<evidence type="ECO:0000313" key="3">
    <source>
        <dbReference type="Proteomes" id="UP000308760"/>
    </source>
</evidence>
<dbReference type="InterPro" id="IPR005079">
    <property type="entry name" value="Peptidase_C45_hydrolase"/>
</dbReference>
<evidence type="ECO:0000313" key="2">
    <source>
        <dbReference type="EMBL" id="THV38413.1"/>
    </source>
</evidence>
<proteinExistence type="predicted"/>
<dbReference type="PANTHER" id="PTHR34180">
    <property type="entry name" value="PEPTIDASE C45"/>
    <property type="match status" value="1"/>
</dbReference>
<organism evidence="2 3">
    <name type="scientific">Glycomyces buryatensis</name>
    <dbReference type="NCBI Taxonomy" id="2570927"/>
    <lineage>
        <taxon>Bacteria</taxon>
        <taxon>Bacillati</taxon>
        <taxon>Actinomycetota</taxon>
        <taxon>Actinomycetes</taxon>
        <taxon>Glycomycetales</taxon>
        <taxon>Glycomycetaceae</taxon>
        <taxon>Glycomyces</taxon>
    </lineage>
</organism>
<protein>
    <recommendedName>
        <fullName evidence="1">Peptidase C45 hydrolase domain-containing protein</fullName>
    </recommendedName>
</protein>